<dbReference type="RefSeq" id="WP_279930723.1">
    <property type="nucleotide sequence ID" value="NZ_JARWBG010000032.1"/>
</dbReference>
<evidence type="ECO:0000313" key="2">
    <source>
        <dbReference type="EMBL" id="MDH2391799.1"/>
    </source>
</evidence>
<feature type="domain" description="DUF397" evidence="1">
    <location>
        <begin position="4"/>
        <end position="23"/>
    </location>
</feature>
<sequence length="87" mass="9072">MNDLTWFKSSYSGGGGQDCLEVAYDWHKSSYSGGDGGECVEVAAHPTAIHIRDSKHTPATGPVLDVAPTPWAAFVAYAAAPVPEHGG</sequence>
<dbReference type="Proteomes" id="UP001223144">
    <property type="component" value="Unassembled WGS sequence"/>
</dbReference>
<accession>A0ABT6HSV8</accession>
<evidence type="ECO:0000259" key="1">
    <source>
        <dbReference type="Pfam" id="PF04149"/>
    </source>
</evidence>
<organism evidence="2 3">
    <name type="scientific">Streptomyces chengmaiensis</name>
    <dbReference type="NCBI Taxonomy" id="3040919"/>
    <lineage>
        <taxon>Bacteria</taxon>
        <taxon>Bacillati</taxon>
        <taxon>Actinomycetota</taxon>
        <taxon>Actinomycetes</taxon>
        <taxon>Kitasatosporales</taxon>
        <taxon>Streptomycetaceae</taxon>
        <taxon>Streptomyces</taxon>
    </lineage>
</organism>
<name>A0ABT6HSV8_9ACTN</name>
<reference evidence="2 3" key="1">
    <citation type="submission" date="2023-04" db="EMBL/GenBank/DDBJ databases">
        <title>Streptomyces chengmaiensis sp. nov. isolated from the stem of mangrove plant in Hainan.</title>
        <authorList>
            <person name="Huang X."/>
            <person name="Zhou S."/>
            <person name="Chu X."/>
            <person name="Xie Y."/>
            <person name="Lin Y."/>
        </authorList>
    </citation>
    <scope>NUCLEOTIDE SEQUENCE [LARGE SCALE GENOMIC DNA]</scope>
    <source>
        <strain evidence="2 3">HNM0663</strain>
    </source>
</reference>
<gene>
    <name evidence="2" type="ORF">QCN29_24080</name>
</gene>
<evidence type="ECO:0000313" key="3">
    <source>
        <dbReference type="Proteomes" id="UP001223144"/>
    </source>
</evidence>
<proteinExistence type="predicted"/>
<protein>
    <submittedName>
        <fullName evidence="2">DUF397 domain-containing protein</fullName>
    </submittedName>
</protein>
<dbReference type="Pfam" id="PF04149">
    <property type="entry name" value="DUF397"/>
    <property type="match status" value="2"/>
</dbReference>
<dbReference type="InterPro" id="IPR007278">
    <property type="entry name" value="DUF397"/>
</dbReference>
<comment type="caution">
    <text evidence="2">The sequence shown here is derived from an EMBL/GenBank/DDBJ whole genome shotgun (WGS) entry which is preliminary data.</text>
</comment>
<keyword evidence="3" id="KW-1185">Reference proteome</keyword>
<dbReference type="EMBL" id="JARWBG010000032">
    <property type="protein sequence ID" value="MDH2391799.1"/>
    <property type="molecule type" value="Genomic_DNA"/>
</dbReference>
<feature type="domain" description="DUF397" evidence="1">
    <location>
        <begin position="25"/>
        <end position="78"/>
    </location>
</feature>